<proteinExistence type="predicted"/>
<dbReference type="EMBL" id="LR822030">
    <property type="protein sequence ID" value="CAD0153732.1"/>
    <property type="molecule type" value="Genomic_DNA"/>
</dbReference>
<gene>
    <name evidence="2" type="ORF">STHERMO_0091</name>
</gene>
<evidence type="ECO:0000259" key="1">
    <source>
        <dbReference type="Pfam" id="PF02016"/>
    </source>
</evidence>
<dbReference type="PANTHER" id="PTHR30237">
    <property type="entry name" value="MURAMOYLTETRAPEPTIDE CARBOXYPEPTIDASE"/>
    <property type="match status" value="1"/>
</dbReference>
<accession>A0AAU9H5K8</accession>
<dbReference type="AlphaFoldDB" id="A0AAU9H5K8"/>
<dbReference type="SUPFAM" id="SSF52317">
    <property type="entry name" value="Class I glutamine amidotransferase-like"/>
    <property type="match status" value="1"/>
</dbReference>
<dbReference type="InterPro" id="IPR040449">
    <property type="entry name" value="Peptidase_S66_N"/>
</dbReference>
<dbReference type="Proteomes" id="UP000509120">
    <property type="component" value="Chromosome"/>
</dbReference>
<dbReference type="KEGG" id="sths:AVT04_04490"/>
<dbReference type="InterPro" id="IPR003507">
    <property type="entry name" value="S66_fam"/>
</dbReference>
<feature type="domain" description="LD-carboxypeptidase N-terminal" evidence="1">
    <location>
        <begin position="10"/>
        <end position="130"/>
    </location>
</feature>
<reference evidence="2 3" key="1">
    <citation type="submission" date="2020-06" db="EMBL/GenBank/DDBJ databases">
        <authorList>
            <person name="Chuat V."/>
        </authorList>
    </citation>
    <scope>NUCLEOTIDE SEQUENCE [LARGE SCALE GENOMIC DNA]</scope>
    <source>
        <strain evidence="2">STH_CIRM_1046</strain>
    </source>
</reference>
<sequence>MKKLSPNSHIRVLSPSDSIARLGGFEANLSAKETLENLGFRVSFSEHYLESDMLSSSSIKSRVADLHAAFADDSVDAILATIGGFNSNELLPYIDYDLIAKHPKIICGYSDSTAFLNAIFAKTGNLTYMGPSYSSLKMKEGQDYQIKAWLNAMTKSAYDLVPSQEWFKRPLV</sequence>
<dbReference type="Pfam" id="PF02016">
    <property type="entry name" value="Peptidase_S66"/>
    <property type="match status" value="1"/>
</dbReference>
<dbReference type="PANTHER" id="PTHR30237:SF6">
    <property type="entry name" value="CARBOXYPEPTIDASE YOCD-RELATED"/>
    <property type="match status" value="1"/>
</dbReference>
<evidence type="ECO:0000313" key="3">
    <source>
        <dbReference type="Proteomes" id="UP000509120"/>
    </source>
</evidence>
<organism evidence="2 3">
    <name type="scientific">Streptococcus thermophilus</name>
    <dbReference type="NCBI Taxonomy" id="1308"/>
    <lineage>
        <taxon>Bacteria</taxon>
        <taxon>Bacillati</taxon>
        <taxon>Bacillota</taxon>
        <taxon>Bacilli</taxon>
        <taxon>Lactobacillales</taxon>
        <taxon>Streptococcaceae</taxon>
        <taxon>Streptococcus</taxon>
    </lineage>
</organism>
<name>A0AAU9H5K8_STRTR</name>
<dbReference type="Gene3D" id="3.40.50.10740">
    <property type="entry name" value="Class I glutamine amidotransferase-like"/>
    <property type="match status" value="1"/>
</dbReference>
<evidence type="ECO:0000313" key="2">
    <source>
        <dbReference type="EMBL" id="CAD0153732.1"/>
    </source>
</evidence>
<dbReference type="InterPro" id="IPR027478">
    <property type="entry name" value="LdcA_N"/>
</dbReference>
<dbReference type="InterPro" id="IPR029062">
    <property type="entry name" value="Class_I_gatase-like"/>
</dbReference>
<protein>
    <submittedName>
        <fullName evidence="2">Microcin C7 self-immunity protein mccF</fullName>
    </submittedName>
</protein>